<organism evidence="3 4">
    <name type="scientific">Flagellimonas nanhaiensis</name>
    <dbReference type="NCBI Taxonomy" id="2292706"/>
    <lineage>
        <taxon>Bacteria</taxon>
        <taxon>Pseudomonadati</taxon>
        <taxon>Bacteroidota</taxon>
        <taxon>Flavobacteriia</taxon>
        <taxon>Flavobacteriales</taxon>
        <taxon>Flavobacteriaceae</taxon>
        <taxon>Flagellimonas</taxon>
    </lineage>
</organism>
<dbReference type="Proteomes" id="UP000261828">
    <property type="component" value="Unassembled WGS sequence"/>
</dbReference>
<dbReference type="Pfam" id="PF02463">
    <property type="entry name" value="SMC_N"/>
    <property type="match status" value="1"/>
</dbReference>
<keyword evidence="1" id="KW-0175">Coiled coil</keyword>
<dbReference type="OrthoDB" id="1023918at2"/>
<proteinExistence type="predicted"/>
<dbReference type="EMBL" id="QTJX01000001">
    <property type="protein sequence ID" value="RDY61829.1"/>
    <property type="molecule type" value="Genomic_DNA"/>
</dbReference>
<dbReference type="Gene3D" id="3.40.50.300">
    <property type="entry name" value="P-loop containing nucleotide triphosphate hydrolases"/>
    <property type="match status" value="2"/>
</dbReference>
<gene>
    <name evidence="3" type="ORF">DX873_06685</name>
</gene>
<protein>
    <recommendedName>
        <fullName evidence="2">RecF/RecN/SMC N-terminal domain-containing protein</fullName>
    </recommendedName>
</protein>
<dbReference type="PANTHER" id="PTHR32114:SF2">
    <property type="entry name" value="ABC TRANSPORTER ABCH.3"/>
    <property type="match status" value="1"/>
</dbReference>
<keyword evidence="4" id="KW-1185">Reference proteome</keyword>
<evidence type="ECO:0000259" key="2">
    <source>
        <dbReference type="Pfam" id="PF02463"/>
    </source>
</evidence>
<dbReference type="InterPro" id="IPR003395">
    <property type="entry name" value="RecF/RecN/SMC_N"/>
</dbReference>
<evidence type="ECO:0000256" key="1">
    <source>
        <dbReference type="SAM" id="Coils"/>
    </source>
</evidence>
<reference evidence="3 4" key="1">
    <citation type="submission" date="2018-08" db="EMBL/GenBank/DDBJ databases">
        <title>Muricauda nanhaiensis sp. nov., isolated from seawater of the South China Sea.</title>
        <authorList>
            <person name="Dang Y."/>
        </authorList>
    </citation>
    <scope>NUCLEOTIDE SEQUENCE [LARGE SCALE GENOMIC DNA]</scope>
    <source>
        <strain evidence="3 4">SM1704</strain>
    </source>
</reference>
<dbReference type="PANTHER" id="PTHR32114">
    <property type="entry name" value="ABC TRANSPORTER ABCH.3"/>
    <property type="match status" value="1"/>
</dbReference>
<evidence type="ECO:0000313" key="4">
    <source>
        <dbReference type="Proteomes" id="UP000261828"/>
    </source>
</evidence>
<evidence type="ECO:0000313" key="3">
    <source>
        <dbReference type="EMBL" id="RDY61829.1"/>
    </source>
</evidence>
<dbReference type="InterPro" id="IPR027417">
    <property type="entry name" value="P-loop_NTPase"/>
</dbReference>
<sequence length="825" mass="95172">MLKMNFNNYEMAIKTKINSITIKGIRGAKDSLELPLKGKSIVLYGDNGTGKSSISDALEWFYTNRVSHLSSNSEIDLKDALRNSGLGKDDVSEVKVSFVKETDIDCSKTLFYKRDNLTTDFSNSSDDFKKYLELSKEENLLLRYQYLTDFIDNTKSDKLKYLSDIIGFSEVTKKKEVLKKSYNSIKTEIKNQNFEAQTNIQKGTLIEKLGAAISQEENLFEKINEKIKPLKTGIEVKKFEDIDKVLAHLKNATNNKLNKELAFLEKANTALDTLKSEVEFIDSEYTKYFDEFELIANDVESIMQTFLGELLKTGDTVLAKKYHKTDNCPLCLQPKSIEELRAEIAIRLKEIEESSKKKASFDKAKQLVNSITIERIKRLETVLLDPLVEIEESKLIKKGFTDLKEKITEYQKASVERVTSGNKIPKAETLKLLTSDFEFQKAIASRIKQIQEIFKKDNSAVLYSNISASKDAFLKIKLFEKQKAKLEKQRKSLEIIYNEFVKVQKEGLENFITNFSGKINEYYQYMNPDEPFQEIKIVTIGDEDELNGITIEYKYNGNWVSPPQKYFSESHLNCFGLSFFLASVNAFNDKNEFILLDDVISSFDSNHRKRFAELIFEKFSKYQIILLTHEADWFTNFVSPLAKKKGWLINEIKWTEDKGTYLDEEPRDLRERIETNLADSKIENLGNPIRRYLEHSLKEIALNIEAKLSFQYNDSNEHRMPYELIMGIKSEIKKCSTELKAKFPVIDRIESSAILGNISSHDNPFNPKIGDLKAFWADILELEKIFICEQSDCKRPMVSLKNYDTVAKKIRCGGCGETKYDWNKK</sequence>
<dbReference type="AlphaFoldDB" id="A0A371JVJ9"/>
<name>A0A371JVJ9_9FLAO</name>
<comment type="caution">
    <text evidence="3">The sequence shown here is derived from an EMBL/GenBank/DDBJ whole genome shotgun (WGS) entry which is preliminary data.</text>
</comment>
<feature type="coiled-coil region" evidence="1">
    <location>
        <begin position="254"/>
        <end position="284"/>
    </location>
</feature>
<dbReference type="SUPFAM" id="SSF52540">
    <property type="entry name" value="P-loop containing nucleoside triphosphate hydrolases"/>
    <property type="match status" value="1"/>
</dbReference>
<accession>A0A371JVJ9</accession>
<feature type="domain" description="RecF/RecN/SMC N-terminal" evidence="2">
    <location>
        <begin position="17"/>
        <end position="636"/>
    </location>
</feature>